<dbReference type="Proteomes" id="UP000308768">
    <property type="component" value="Unassembled WGS sequence"/>
</dbReference>
<feature type="region of interest" description="Disordered" evidence="10">
    <location>
        <begin position="199"/>
        <end position="272"/>
    </location>
</feature>
<dbReference type="FunFam" id="3.30.160.60:FF:000176">
    <property type="entry name" value="zinc finger protein 70"/>
    <property type="match status" value="1"/>
</dbReference>
<accession>A0A4U0XGQ3</accession>
<dbReference type="GO" id="GO:0010468">
    <property type="term" value="P:regulation of gene expression"/>
    <property type="evidence" value="ECO:0007669"/>
    <property type="project" value="TreeGrafter"/>
</dbReference>
<dbReference type="Gene3D" id="3.30.160.60">
    <property type="entry name" value="Classic Zinc Finger"/>
    <property type="match status" value="2"/>
</dbReference>
<dbReference type="GO" id="GO:0005634">
    <property type="term" value="C:nucleus"/>
    <property type="evidence" value="ECO:0007669"/>
    <property type="project" value="UniProtKB-SubCell"/>
</dbReference>
<feature type="region of interest" description="Disordered" evidence="10">
    <location>
        <begin position="91"/>
        <end position="124"/>
    </location>
</feature>
<dbReference type="PANTHER" id="PTHR16515:SF57">
    <property type="entry name" value="ZINC FINGER PROTEIN 154-LIKE"/>
    <property type="match status" value="1"/>
</dbReference>
<organism evidence="12 13">
    <name type="scientific">Cryomyces minteri</name>
    <dbReference type="NCBI Taxonomy" id="331657"/>
    <lineage>
        <taxon>Eukaryota</taxon>
        <taxon>Fungi</taxon>
        <taxon>Dikarya</taxon>
        <taxon>Ascomycota</taxon>
        <taxon>Pezizomycotina</taxon>
        <taxon>Dothideomycetes</taxon>
        <taxon>Dothideomycetes incertae sedis</taxon>
        <taxon>Cryomyces</taxon>
    </lineage>
</organism>
<dbReference type="PANTHER" id="PTHR16515">
    <property type="entry name" value="PR DOMAIN ZINC FINGER PROTEIN"/>
    <property type="match status" value="1"/>
</dbReference>
<evidence type="ECO:0000256" key="6">
    <source>
        <dbReference type="ARBA" id="ARBA00023015"/>
    </source>
</evidence>
<feature type="compositionally biased region" description="Low complexity" evidence="10">
    <location>
        <begin position="93"/>
        <end position="118"/>
    </location>
</feature>
<evidence type="ECO:0000256" key="4">
    <source>
        <dbReference type="ARBA" id="ARBA00022771"/>
    </source>
</evidence>
<proteinExistence type="predicted"/>
<keyword evidence="6" id="KW-0805">Transcription regulation</keyword>
<comment type="subcellular location">
    <subcellularLocation>
        <location evidence="1">Nucleus</location>
    </subcellularLocation>
</comment>
<evidence type="ECO:0000256" key="1">
    <source>
        <dbReference type="ARBA" id="ARBA00004123"/>
    </source>
</evidence>
<evidence type="ECO:0000256" key="7">
    <source>
        <dbReference type="ARBA" id="ARBA00023163"/>
    </source>
</evidence>
<dbReference type="STRING" id="331657.A0A4U0XGQ3"/>
<protein>
    <recommendedName>
        <fullName evidence="11">C2H2-type domain-containing protein</fullName>
    </recommendedName>
</protein>
<dbReference type="PROSITE" id="PS50157">
    <property type="entry name" value="ZINC_FINGER_C2H2_2"/>
    <property type="match status" value="2"/>
</dbReference>
<feature type="compositionally biased region" description="Low complexity" evidence="10">
    <location>
        <begin position="213"/>
        <end position="232"/>
    </location>
</feature>
<feature type="compositionally biased region" description="Pro residues" evidence="10">
    <location>
        <begin position="59"/>
        <end position="71"/>
    </location>
</feature>
<evidence type="ECO:0000313" key="13">
    <source>
        <dbReference type="Proteomes" id="UP000308768"/>
    </source>
</evidence>
<feature type="domain" description="C2H2-type" evidence="11">
    <location>
        <begin position="299"/>
        <end position="326"/>
    </location>
</feature>
<keyword evidence="7" id="KW-0804">Transcription</keyword>
<evidence type="ECO:0000256" key="2">
    <source>
        <dbReference type="ARBA" id="ARBA00022723"/>
    </source>
</evidence>
<dbReference type="InterPro" id="IPR036236">
    <property type="entry name" value="Znf_C2H2_sf"/>
</dbReference>
<reference evidence="12 13" key="1">
    <citation type="submission" date="2017-03" db="EMBL/GenBank/DDBJ databases">
        <title>Genomes of endolithic fungi from Antarctica.</title>
        <authorList>
            <person name="Coleine C."/>
            <person name="Masonjones S."/>
            <person name="Stajich J.E."/>
        </authorList>
    </citation>
    <scope>NUCLEOTIDE SEQUENCE [LARGE SCALE GENOMIC DNA]</scope>
    <source>
        <strain evidence="12 13">CCFEE 5187</strain>
    </source>
</reference>
<dbReference type="Pfam" id="PF00096">
    <property type="entry name" value="zf-C2H2"/>
    <property type="match status" value="2"/>
</dbReference>
<feature type="region of interest" description="Disordered" evidence="10">
    <location>
        <begin position="152"/>
        <end position="181"/>
    </location>
</feature>
<keyword evidence="5" id="KW-0862">Zinc</keyword>
<evidence type="ECO:0000256" key="8">
    <source>
        <dbReference type="ARBA" id="ARBA00023242"/>
    </source>
</evidence>
<evidence type="ECO:0000256" key="10">
    <source>
        <dbReference type="SAM" id="MobiDB-lite"/>
    </source>
</evidence>
<dbReference type="SUPFAM" id="SSF57667">
    <property type="entry name" value="beta-beta-alpha zinc fingers"/>
    <property type="match status" value="1"/>
</dbReference>
<dbReference type="AlphaFoldDB" id="A0A4U0XGQ3"/>
<gene>
    <name evidence="12" type="ORF">B0A49_03948</name>
</gene>
<name>A0A4U0XGQ3_9PEZI</name>
<sequence>MYHTGMEDRRQAHEYYYLYSSLDQGRPQQHHPELPRAVVTNAYSSHQPARYAYARAQSPPSPPAEEPPKPSLPSISSLLGIADGERANLESVHQAQMHQQQQQQQQHQHQHQQQQEQELVQRHRHQTGGLLQQQEIPMNRSYAAETVNVAKTTLPPTPPMRPDSAIVDHQSPATSMQSPVTAPPYYLGSALNNMEPHEQRVVTTQLAKRHSVPSQPSASPYSTSPYGSSPGAQSTTSFYSPDSRSFNSNGPYHQRPLPTNFPPPTPVALSPPNTSTPFQHHHYIGSSSQAGFPQSQDRYICPTCNKAFSRPSSLRIHSHSHTGEKPFKCPHLGCGKAFSVRSNMKRHERGCHAADNIDSNVSTVPTVSAA</sequence>
<dbReference type="GO" id="GO:0008270">
    <property type="term" value="F:zinc ion binding"/>
    <property type="evidence" value="ECO:0007669"/>
    <property type="project" value="UniProtKB-KW"/>
</dbReference>
<keyword evidence="8" id="KW-0539">Nucleus</keyword>
<keyword evidence="13" id="KW-1185">Reference proteome</keyword>
<dbReference type="SMART" id="SM00355">
    <property type="entry name" value="ZnF_C2H2"/>
    <property type="match status" value="2"/>
</dbReference>
<feature type="compositionally biased region" description="Polar residues" evidence="10">
    <location>
        <begin position="233"/>
        <end position="251"/>
    </location>
</feature>
<keyword evidence="3" id="KW-0677">Repeat</keyword>
<evidence type="ECO:0000313" key="12">
    <source>
        <dbReference type="EMBL" id="TKA74658.1"/>
    </source>
</evidence>
<feature type="region of interest" description="Disordered" evidence="10">
    <location>
        <begin position="53"/>
        <end position="77"/>
    </location>
</feature>
<dbReference type="EMBL" id="NAJN01000343">
    <property type="protein sequence ID" value="TKA74658.1"/>
    <property type="molecule type" value="Genomic_DNA"/>
</dbReference>
<evidence type="ECO:0000256" key="5">
    <source>
        <dbReference type="ARBA" id="ARBA00022833"/>
    </source>
</evidence>
<dbReference type="PROSITE" id="PS00028">
    <property type="entry name" value="ZINC_FINGER_C2H2_1"/>
    <property type="match status" value="2"/>
</dbReference>
<dbReference type="OrthoDB" id="6077919at2759"/>
<evidence type="ECO:0000259" key="11">
    <source>
        <dbReference type="PROSITE" id="PS50157"/>
    </source>
</evidence>
<keyword evidence="4 9" id="KW-0863">Zinc-finger</keyword>
<dbReference type="InterPro" id="IPR050331">
    <property type="entry name" value="Zinc_finger"/>
</dbReference>
<feature type="domain" description="C2H2-type" evidence="11">
    <location>
        <begin position="327"/>
        <end position="357"/>
    </location>
</feature>
<evidence type="ECO:0000256" key="9">
    <source>
        <dbReference type="PROSITE-ProRule" id="PRU00042"/>
    </source>
</evidence>
<feature type="compositionally biased region" description="Polar residues" evidence="10">
    <location>
        <begin position="171"/>
        <end position="180"/>
    </location>
</feature>
<dbReference type="FunFam" id="3.30.160.60:FF:000060">
    <property type="entry name" value="zinc finger protein 436"/>
    <property type="match status" value="1"/>
</dbReference>
<keyword evidence="2" id="KW-0479">Metal-binding</keyword>
<evidence type="ECO:0000256" key="3">
    <source>
        <dbReference type="ARBA" id="ARBA00022737"/>
    </source>
</evidence>
<dbReference type="InterPro" id="IPR013087">
    <property type="entry name" value="Znf_C2H2_type"/>
</dbReference>
<comment type="caution">
    <text evidence="12">The sequence shown here is derived from an EMBL/GenBank/DDBJ whole genome shotgun (WGS) entry which is preliminary data.</text>
</comment>